<feature type="domain" description="YdbS-like PH" evidence="2">
    <location>
        <begin position="76"/>
        <end position="153"/>
    </location>
</feature>
<accession>A0A368ZGJ8</accession>
<feature type="transmembrane region" description="Helical" evidence="1">
    <location>
        <begin position="396"/>
        <end position="414"/>
    </location>
</feature>
<dbReference type="PANTHER" id="PTHR34473">
    <property type="entry name" value="UPF0699 TRANSMEMBRANE PROTEIN YDBS"/>
    <property type="match status" value="1"/>
</dbReference>
<comment type="caution">
    <text evidence="3">The sequence shown here is derived from an EMBL/GenBank/DDBJ whole genome shotgun (WGS) entry which is preliminary data.</text>
</comment>
<dbReference type="PANTHER" id="PTHR34473:SF2">
    <property type="entry name" value="UPF0699 TRANSMEMBRANE PROTEIN YDBT"/>
    <property type="match status" value="1"/>
</dbReference>
<dbReference type="Proteomes" id="UP000253436">
    <property type="component" value="Unassembled WGS sequence"/>
</dbReference>
<dbReference type="InterPro" id="IPR014529">
    <property type="entry name" value="UCP026631"/>
</dbReference>
<feature type="transmembrane region" description="Helical" evidence="1">
    <location>
        <begin position="195"/>
        <end position="212"/>
    </location>
</feature>
<reference evidence="3 4" key="1">
    <citation type="submission" date="2018-07" db="EMBL/GenBank/DDBJ databases">
        <title>Genomic Encyclopedia of Type Strains, Phase III (KMG-III): the genomes of soil and plant-associated and newly described type strains.</title>
        <authorList>
            <person name="Whitman W."/>
        </authorList>
    </citation>
    <scope>NUCLEOTIDE SEQUENCE [LARGE SCALE GENOMIC DNA]</scope>
    <source>
        <strain evidence="3 4">CECT 7958</strain>
    </source>
</reference>
<evidence type="ECO:0000259" key="2">
    <source>
        <dbReference type="Pfam" id="PF03703"/>
    </source>
</evidence>
<dbReference type="RefSeq" id="WP_114309485.1">
    <property type="nucleotide sequence ID" value="NZ_QPJO01000002.1"/>
</dbReference>
<protein>
    <submittedName>
        <fullName evidence="3">Putative membrane protein</fullName>
    </submittedName>
</protein>
<dbReference type="InterPro" id="IPR005182">
    <property type="entry name" value="YdbS-like_PH"/>
</dbReference>
<proteinExistence type="predicted"/>
<feature type="transmembrane region" description="Helical" evidence="1">
    <location>
        <begin position="55"/>
        <end position="74"/>
    </location>
</feature>
<dbReference type="Pfam" id="PF03703">
    <property type="entry name" value="bPH_2"/>
    <property type="match status" value="2"/>
</dbReference>
<dbReference type="OrthoDB" id="1049931at2"/>
<name>A0A368ZGJ8_9FLAO</name>
<organism evidence="3 4">
    <name type="scientific">Winogradskyella arenosi</name>
    <dbReference type="NCBI Taxonomy" id="533325"/>
    <lineage>
        <taxon>Bacteria</taxon>
        <taxon>Pseudomonadati</taxon>
        <taxon>Bacteroidota</taxon>
        <taxon>Flavobacteriia</taxon>
        <taxon>Flavobacteriales</taxon>
        <taxon>Flavobacteriaceae</taxon>
        <taxon>Winogradskyella</taxon>
    </lineage>
</organism>
<feature type="domain" description="YdbS-like PH" evidence="2">
    <location>
        <begin position="414"/>
        <end position="490"/>
    </location>
</feature>
<evidence type="ECO:0000256" key="1">
    <source>
        <dbReference type="SAM" id="Phobius"/>
    </source>
</evidence>
<keyword evidence="1" id="KW-0812">Transmembrane</keyword>
<keyword evidence="1" id="KW-1133">Transmembrane helix</keyword>
<keyword evidence="4" id="KW-1185">Reference proteome</keyword>
<dbReference type="AlphaFoldDB" id="A0A368ZGJ8"/>
<evidence type="ECO:0000313" key="3">
    <source>
        <dbReference type="EMBL" id="RCW92646.1"/>
    </source>
</evidence>
<dbReference type="EMBL" id="QPJO01000002">
    <property type="protein sequence ID" value="RCW92646.1"/>
    <property type="molecule type" value="Genomic_DNA"/>
</dbReference>
<feature type="transmembrane region" description="Helical" evidence="1">
    <location>
        <begin position="371"/>
        <end position="390"/>
    </location>
</feature>
<sequence>MEITDFSHPIRQSSKGIIVIFAFKTISFFKKFFVLFIAFGLSIVKNQTLGGVTPFRLLLGLITVLIVILVIAILKYLNFKFHLSDDDFHLATGVINKDNTIIPKSKIQNVYIKQNFLQQVINVVSLKIETAGDKKSEIEINALDKATALDLKSKLFAKNNVVNAVESPTQAVVKDRDVFFKVTPIRLLLEGISQNHFKSFLLITTFVFGLYTELEDYLKALNIEERIEDYVNFDEETIFNLILTNAILILGAVLFSLLFSVVKTFIINFNLEVVEHQKTVEINKGLFDKVSLSLTPSRIQNLVISTNRLKQALGLHSMAVKQAMVNVKQQKNFNIVALEKEQLHYLINKLLSGYFEDEGEKRKPRPYYMRIATLEMLLFFTVLNGLGFAFLGIDALWVNLIFIPLAVLYVLTSYRKAYYRISENFITIGSGVIDTTTQILEIHKIQSVKLKQSIFQRPRKVVSLVISTASQSVTIPYISKSEALSINNYLLYKVESQDRDWM</sequence>
<feature type="transmembrane region" description="Helical" evidence="1">
    <location>
        <begin position="238"/>
        <end position="262"/>
    </location>
</feature>
<dbReference type="PIRSF" id="PIRSF026631">
    <property type="entry name" value="UCP026631"/>
    <property type="match status" value="1"/>
</dbReference>
<feature type="transmembrane region" description="Helical" evidence="1">
    <location>
        <begin position="21"/>
        <end position="43"/>
    </location>
</feature>
<evidence type="ECO:0000313" key="4">
    <source>
        <dbReference type="Proteomes" id="UP000253436"/>
    </source>
</evidence>
<gene>
    <name evidence="3" type="ORF">DFQ08_102678</name>
</gene>
<keyword evidence="1" id="KW-0472">Membrane</keyword>